<dbReference type="CDD" id="cd01011">
    <property type="entry name" value="nicotinamidase"/>
    <property type="match status" value="1"/>
</dbReference>
<dbReference type="EMBL" id="CP035107">
    <property type="protein sequence ID" value="QAR30020.1"/>
    <property type="molecule type" value="Genomic_DNA"/>
</dbReference>
<keyword evidence="2" id="KW-0662">Pyridine nucleotide biosynthesis</keyword>
<dbReference type="Pfam" id="PF00857">
    <property type="entry name" value="Isochorismatase"/>
    <property type="match status" value="1"/>
</dbReference>
<evidence type="ECO:0000259" key="9">
    <source>
        <dbReference type="Pfam" id="PF00857"/>
    </source>
</evidence>
<evidence type="ECO:0000256" key="7">
    <source>
        <dbReference type="ARBA" id="ARBA00043224"/>
    </source>
</evidence>
<evidence type="ECO:0000313" key="10">
    <source>
        <dbReference type="EMBL" id="QAR30020.1"/>
    </source>
</evidence>
<dbReference type="FunFam" id="3.40.50.850:FF:000006">
    <property type="entry name" value="Bifunctional pyrazinamidase/nicotinamidase"/>
    <property type="match status" value="1"/>
</dbReference>
<dbReference type="PANTHER" id="PTHR11080">
    <property type="entry name" value="PYRAZINAMIDASE/NICOTINAMIDASE"/>
    <property type="match status" value="1"/>
</dbReference>
<dbReference type="InterPro" id="IPR000868">
    <property type="entry name" value="Isochorismatase-like_dom"/>
</dbReference>
<evidence type="ECO:0000256" key="2">
    <source>
        <dbReference type="ARBA" id="ARBA00022642"/>
    </source>
</evidence>
<dbReference type="SUPFAM" id="SSF52499">
    <property type="entry name" value="Isochorismatase-like hydrolases"/>
    <property type="match status" value="1"/>
</dbReference>
<dbReference type="Gene3D" id="3.40.50.850">
    <property type="entry name" value="Isochorismatase-like"/>
    <property type="match status" value="1"/>
</dbReference>
<dbReference type="InterPro" id="IPR036380">
    <property type="entry name" value="Isochorismatase-like_sf"/>
</dbReference>
<dbReference type="NCBIfam" id="NF008623">
    <property type="entry name" value="PRK11609.1"/>
    <property type="match status" value="1"/>
</dbReference>
<reference evidence="10 11" key="1">
    <citation type="submission" date="2019-01" db="EMBL/GenBank/DDBJ databases">
        <title>Whole Genome of Ornithobacterium rhinotracheale FARPER-174b.</title>
        <authorList>
            <person name="Tataje-Lavanda L.A."/>
            <person name="Montalvan A."/>
            <person name="Montesinos R."/>
            <person name="Zimic M."/>
            <person name="Fernandez-Sanchez M."/>
            <person name="Fernandez-Diaz M."/>
        </authorList>
    </citation>
    <scope>NUCLEOTIDE SEQUENCE [LARGE SCALE GENOMIC DNA]</scope>
    <source>
        <strain evidence="10 11">FARPER-174b</strain>
    </source>
</reference>
<dbReference type="RefSeq" id="WP_128500531.1">
    <property type="nucleotide sequence ID" value="NZ_CP035107.1"/>
</dbReference>
<evidence type="ECO:0000256" key="8">
    <source>
        <dbReference type="ARBA" id="ARBA00072277"/>
    </source>
</evidence>
<feature type="domain" description="Isochorismatase-like" evidence="9">
    <location>
        <begin position="3"/>
        <end position="191"/>
    </location>
</feature>
<organism evidence="10 11">
    <name type="scientific">Ornithobacterium rhinotracheale</name>
    <dbReference type="NCBI Taxonomy" id="28251"/>
    <lineage>
        <taxon>Bacteria</taxon>
        <taxon>Pseudomonadati</taxon>
        <taxon>Bacteroidota</taxon>
        <taxon>Flavobacteriia</taxon>
        <taxon>Flavobacteriales</taxon>
        <taxon>Weeksellaceae</taxon>
        <taxon>Ornithobacterium</taxon>
    </lineage>
</organism>
<dbReference type="InterPro" id="IPR052347">
    <property type="entry name" value="Isochorismatase_Nicotinamidase"/>
</dbReference>
<evidence type="ECO:0000256" key="3">
    <source>
        <dbReference type="ARBA" id="ARBA00022723"/>
    </source>
</evidence>
<keyword evidence="3" id="KW-0479">Metal-binding</keyword>
<protein>
    <recommendedName>
        <fullName evidence="8">Nicotinamidase</fullName>
        <ecNumber evidence="6">3.5.1.19</ecNumber>
    </recommendedName>
    <alternativeName>
        <fullName evidence="7">Nicotinamide deamidase</fullName>
    </alternativeName>
</protein>
<dbReference type="OrthoDB" id="9791276at2"/>
<proteinExistence type="inferred from homology"/>
<evidence type="ECO:0000256" key="4">
    <source>
        <dbReference type="ARBA" id="ARBA00022801"/>
    </source>
</evidence>
<dbReference type="GO" id="GO:0008936">
    <property type="term" value="F:nicotinamidase activity"/>
    <property type="evidence" value="ECO:0007669"/>
    <property type="project" value="UniProtKB-EC"/>
</dbReference>
<name>A0A410JPE1_ORNRH</name>
<evidence type="ECO:0000256" key="6">
    <source>
        <dbReference type="ARBA" id="ARBA00039017"/>
    </source>
</evidence>
<gene>
    <name evidence="10" type="ORF">EQP59_00915</name>
</gene>
<dbReference type="GO" id="GO:0046872">
    <property type="term" value="F:metal ion binding"/>
    <property type="evidence" value="ECO:0007669"/>
    <property type="project" value="UniProtKB-KW"/>
</dbReference>
<comment type="pathway">
    <text evidence="5">Cofactor biosynthesis; nicotinate biosynthesis; nicotinate from nicotinamide: step 1/1.</text>
</comment>
<keyword evidence="4 10" id="KW-0378">Hydrolase</keyword>
<evidence type="ECO:0000313" key="11">
    <source>
        <dbReference type="Proteomes" id="UP000287701"/>
    </source>
</evidence>
<dbReference type="AlphaFoldDB" id="A0A410JPE1"/>
<dbReference type="Proteomes" id="UP000287701">
    <property type="component" value="Chromosome"/>
</dbReference>
<dbReference type="EC" id="3.5.1.19" evidence="6"/>
<comment type="similarity">
    <text evidence="1">Belongs to the isochorismatase family.</text>
</comment>
<evidence type="ECO:0000256" key="1">
    <source>
        <dbReference type="ARBA" id="ARBA00006336"/>
    </source>
</evidence>
<evidence type="ECO:0000256" key="5">
    <source>
        <dbReference type="ARBA" id="ARBA00037900"/>
    </source>
</evidence>
<accession>A0A410JPE1</accession>
<sequence length="199" mass="22367">MKALLIVDVQNDFMPHGALPVPHGDEVVPYINQIMHAYDLVVATQDWHPINHKSFATEHANKKPFDTTCLNGISQVLWPNHCVQGSKGAEFHPALNTQPIEVIFRKGMNPEVDSYSAFFDNDKKYATQLSGFLKAKGVKEIDIVGLAADYCVFYSVQDALREGFKVNLHLKGTRAIDPKNFEENILKELNQNPNFKSIS</sequence>
<dbReference type="PANTHER" id="PTHR11080:SF2">
    <property type="entry name" value="LD05707P"/>
    <property type="match status" value="1"/>
</dbReference>
<dbReference type="GO" id="GO:0019363">
    <property type="term" value="P:pyridine nucleotide biosynthetic process"/>
    <property type="evidence" value="ECO:0007669"/>
    <property type="project" value="UniProtKB-KW"/>
</dbReference>